<sequence length="118" mass="13560">MWQFSLLRYLAFTVSAPALGRSSVRRSYLMLGSFQVDLLPRELPHTTIISCLHDGAVFRGSQKSKGKEYEVEVTIQVRYHHHLLTFSTPGCPLASKMVMWISEDGQPYQVKRQLDYLL</sequence>
<evidence type="ECO:0000313" key="2">
    <source>
        <dbReference type="EMBL" id="GAA48019.1"/>
    </source>
</evidence>
<dbReference type="Proteomes" id="UP000008909">
    <property type="component" value="Unassembled WGS sequence"/>
</dbReference>
<keyword evidence="3" id="KW-1185">Reference proteome</keyword>
<protein>
    <submittedName>
        <fullName evidence="2">Uncharacterized protein</fullName>
    </submittedName>
</protein>
<gene>
    <name evidence="2" type="ORF">CLF_101083</name>
</gene>
<proteinExistence type="predicted"/>
<reference evidence="2" key="1">
    <citation type="journal article" date="2011" name="Genome Biol.">
        <title>The draft genome of the carcinogenic human liver fluke Clonorchis sinensis.</title>
        <authorList>
            <person name="Wang X."/>
            <person name="Chen W."/>
            <person name="Huang Y."/>
            <person name="Sun J."/>
            <person name="Men J."/>
            <person name="Liu H."/>
            <person name="Luo F."/>
            <person name="Guo L."/>
            <person name="Lv X."/>
            <person name="Deng C."/>
            <person name="Zhou C."/>
            <person name="Fan Y."/>
            <person name="Li X."/>
            <person name="Huang L."/>
            <person name="Hu Y."/>
            <person name="Liang C."/>
            <person name="Hu X."/>
            <person name="Xu J."/>
            <person name="Yu X."/>
        </authorList>
    </citation>
    <scope>NUCLEOTIDE SEQUENCE [LARGE SCALE GENOMIC DNA]</scope>
    <source>
        <strain evidence="2">Henan</strain>
    </source>
</reference>
<reference key="2">
    <citation type="submission" date="2011-10" db="EMBL/GenBank/DDBJ databases">
        <title>The genome and transcriptome sequence of Clonorchis sinensis provide insights into the carcinogenic liver fluke.</title>
        <authorList>
            <person name="Wang X."/>
            <person name="Huang Y."/>
            <person name="Chen W."/>
            <person name="Liu H."/>
            <person name="Guo L."/>
            <person name="Chen Y."/>
            <person name="Luo F."/>
            <person name="Zhou W."/>
            <person name="Sun J."/>
            <person name="Mao Q."/>
            <person name="Liang P."/>
            <person name="Zhou C."/>
            <person name="Tian Y."/>
            <person name="Men J."/>
            <person name="Lv X."/>
            <person name="Huang L."/>
            <person name="Zhou J."/>
            <person name="Hu Y."/>
            <person name="Li R."/>
            <person name="Zhang F."/>
            <person name="Lei H."/>
            <person name="Li X."/>
            <person name="Hu X."/>
            <person name="Liang C."/>
            <person name="Xu J."/>
            <person name="Wu Z."/>
            <person name="Yu X."/>
        </authorList>
    </citation>
    <scope>NUCLEOTIDE SEQUENCE</scope>
    <source>
        <strain>Henan</strain>
    </source>
</reference>
<dbReference type="AlphaFoldDB" id="G7Y4Z0"/>
<accession>G7Y4Z0</accession>
<evidence type="ECO:0000256" key="1">
    <source>
        <dbReference type="SAM" id="SignalP"/>
    </source>
</evidence>
<evidence type="ECO:0000313" key="3">
    <source>
        <dbReference type="Proteomes" id="UP000008909"/>
    </source>
</evidence>
<name>G7Y4Z0_CLOSI</name>
<dbReference type="EMBL" id="DF142865">
    <property type="protein sequence ID" value="GAA48019.1"/>
    <property type="molecule type" value="Genomic_DNA"/>
</dbReference>
<keyword evidence="1" id="KW-0732">Signal</keyword>
<organism evidence="2 3">
    <name type="scientific">Clonorchis sinensis</name>
    <name type="common">Chinese liver fluke</name>
    <dbReference type="NCBI Taxonomy" id="79923"/>
    <lineage>
        <taxon>Eukaryota</taxon>
        <taxon>Metazoa</taxon>
        <taxon>Spiralia</taxon>
        <taxon>Lophotrochozoa</taxon>
        <taxon>Platyhelminthes</taxon>
        <taxon>Trematoda</taxon>
        <taxon>Digenea</taxon>
        <taxon>Opisthorchiida</taxon>
        <taxon>Opisthorchiata</taxon>
        <taxon>Opisthorchiidae</taxon>
        <taxon>Clonorchis</taxon>
    </lineage>
</organism>
<feature type="signal peptide" evidence="1">
    <location>
        <begin position="1"/>
        <end position="20"/>
    </location>
</feature>
<feature type="chain" id="PRO_5003506281" evidence="1">
    <location>
        <begin position="21"/>
        <end position="118"/>
    </location>
</feature>